<reference evidence="1 2" key="1">
    <citation type="submission" date="2016-10" db="EMBL/GenBank/DDBJ databases">
        <title>The whole genome sequencing and assembly of L. cotyniformis subsp. torquens DSM 20004 strain.</title>
        <authorList>
            <person name="Park M.-K."/>
            <person name="Lee Y.-J."/>
            <person name="Yi H."/>
            <person name="Bahn Y.-S."/>
            <person name="Kim J.F."/>
            <person name="Lee D.-W."/>
        </authorList>
    </citation>
    <scope>NUCLEOTIDE SEQUENCE [LARGE SCALE GENOMIC DNA]</scope>
    <source>
        <strain evidence="1 2">DSM 20004</strain>
    </source>
</reference>
<dbReference type="EMBL" id="CP017697">
    <property type="protein sequence ID" value="ATO43683.1"/>
    <property type="molecule type" value="Genomic_DNA"/>
</dbReference>
<protein>
    <submittedName>
        <fullName evidence="1">Uncharacterized protein</fullName>
    </submittedName>
</protein>
<organism evidence="1 2">
    <name type="scientific">Loigolactobacillus coryniformis subsp. torquens DSM 20004 = KCTC 3535</name>
    <dbReference type="NCBI Taxonomy" id="1423822"/>
    <lineage>
        <taxon>Bacteria</taxon>
        <taxon>Bacillati</taxon>
        <taxon>Bacillota</taxon>
        <taxon>Bacilli</taxon>
        <taxon>Lactobacillales</taxon>
        <taxon>Lactobacillaceae</taxon>
        <taxon>Loigolactobacillus</taxon>
    </lineage>
</organism>
<proteinExistence type="predicted"/>
<evidence type="ECO:0000313" key="2">
    <source>
        <dbReference type="Proteomes" id="UP000223559"/>
    </source>
</evidence>
<evidence type="ECO:0000313" key="1">
    <source>
        <dbReference type="EMBL" id="ATO43683.1"/>
    </source>
</evidence>
<dbReference type="KEGG" id="lcy:LC20004_07075"/>
<dbReference type="AlphaFoldDB" id="A0A2D1KNJ0"/>
<dbReference type="OrthoDB" id="2295692at2"/>
<dbReference type="Proteomes" id="UP000223559">
    <property type="component" value="Chromosome"/>
</dbReference>
<keyword evidence="2" id="KW-1185">Reference proteome</keyword>
<name>A0A2D1KNJ0_9LACO</name>
<dbReference type="RefSeq" id="WP_010014864.1">
    <property type="nucleotide sequence ID" value="NZ_AEOS01000358.1"/>
</dbReference>
<accession>A0A2D1KNJ0</accession>
<gene>
    <name evidence="1" type="ORF">LC20004_07075</name>
</gene>
<sequence>MQAAFIFDSPMIAKLPAETAVYLLGTRDHTVQVAGHEVHYIKVPGYVKFGDPLINFFVRKLLKLTDVPEYLNMLRFVYFSHMAAFYLLQNDYEHVLFASDELKQKVLLQTKQAAAYTARATVIA</sequence>